<dbReference type="OrthoDB" id="2107166at2759"/>
<evidence type="ECO:0000259" key="4">
    <source>
        <dbReference type="PROSITE" id="PS50089"/>
    </source>
</evidence>
<keyword evidence="2" id="KW-0863">Zinc-finger</keyword>
<proteinExistence type="inferred from homology"/>
<dbReference type="PROSITE" id="PS50089">
    <property type="entry name" value="ZF_RING_2"/>
    <property type="match status" value="1"/>
</dbReference>
<dbReference type="AlphaFoldDB" id="A0A0A1SXL8"/>
<evidence type="ECO:0000313" key="6">
    <source>
        <dbReference type="Proteomes" id="UP000039046"/>
    </source>
</evidence>
<accession>A0A0A1SXL8</accession>
<evidence type="ECO:0000256" key="1">
    <source>
        <dbReference type="ARBA" id="ARBA00044955"/>
    </source>
</evidence>
<keyword evidence="2" id="KW-0862">Zinc</keyword>
<feature type="region of interest" description="Disordered" evidence="3">
    <location>
        <begin position="230"/>
        <end position="252"/>
    </location>
</feature>
<feature type="compositionally biased region" description="Basic and acidic residues" evidence="3">
    <location>
        <begin position="230"/>
        <end position="241"/>
    </location>
</feature>
<dbReference type="CDD" id="cd00118">
    <property type="entry name" value="LysM"/>
    <property type="match status" value="1"/>
</dbReference>
<name>A0A0A1SXL8_9HYPO</name>
<dbReference type="PANTHER" id="PTHR20932">
    <property type="entry name" value="LYSM AND PUTATIVE PEPTIDOGLYCAN-BINDING DOMAIN-CONTAINING PROTEIN"/>
    <property type="match status" value="1"/>
</dbReference>
<evidence type="ECO:0000256" key="3">
    <source>
        <dbReference type="SAM" id="MobiDB-lite"/>
    </source>
</evidence>
<organism evidence="5 6">
    <name type="scientific">[Torrubiella] hemipterigena</name>
    <dbReference type="NCBI Taxonomy" id="1531966"/>
    <lineage>
        <taxon>Eukaryota</taxon>
        <taxon>Fungi</taxon>
        <taxon>Dikarya</taxon>
        <taxon>Ascomycota</taxon>
        <taxon>Pezizomycotina</taxon>
        <taxon>Sordariomycetes</taxon>
        <taxon>Hypocreomycetidae</taxon>
        <taxon>Hypocreales</taxon>
        <taxon>Clavicipitaceae</taxon>
        <taxon>Clavicipitaceae incertae sedis</taxon>
        <taxon>'Torrubiella' clade</taxon>
    </lineage>
</organism>
<dbReference type="InterPro" id="IPR018392">
    <property type="entry name" value="LysM"/>
</dbReference>
<feature type="domain" description="RING-type" evidence="4">
    <location>
        <begin position="5"/>
        <end position="56"/>
    </location>
</feature>
<protein>
    <recommendedName>
        <fullName evidence="4">RING-type domain-containing protein</fullName>
    </recommendedName>
</protein>
<dbReference type="SUPFAM" id="SSF57850">
    <property type="entry name" value="RING/U-box"/>
    <property type="match status" value="1"/>
</dbReference>
<dbReference type="GO" id="GO:0008270">
    <property type="term" value="F:zinc ion binding"/>
    <property type="evidence" value="ECO:0007669"/>
    <property type="project" value="UniProtKB-KW"/>
</dbReference>
<keyword evidence="6" id="KW-1185">Reference proteome</keyword>
<dbReference type="PANTHER" id="PTHR20932:SF31">
    <property type="entry name" value="RING-TYPE DOMAIN-CONTAINING PROTEIN"/>
    <property type="match status" value="1"/>
</dbReference>
<gene>
    <name evidence="5" type="ORF">VHEMI05312</name>
</gene>
<dbReference type="Proteomes" id="UP000039046">
    <property type="component" value="Unassembled WGS sequence"/>
</dbReference>
<evidence type="ECO:0000313" key="5">
    <source>
        <dbReference type="EMBL" id="CEJ89471.1"/>
    </source>
</evidence>
<dbReference type="EMBL" id="CDHN01000002">
    <property type="protein sequence ID" value="CEJ89471.1"/>
    <property type="molecule type" value="Genomic_DNA"/>
</dbReference>
<comment type="similarity">
    <text evidence="1">Belongs to the secreted LysM effector family.</text>
</comment>
<reference evidence="5 6" key="1">
    <citation type="journal article" date="2015" name="Genome Announc.">
        <title>Draft Genome Sequence and Gene Annotation of the Entomopathogenic Fungus Verticillium hemipterigenum.</title>
        <authorList>
            <person name="Horn F."/>
            <person name="Habel A."/>
            <person name="Scharf D.H."/>
            <person name="Dworschak J."/>
            <person name="Brakhage A.A."/>
            <person name="Guthke R."/>
            <person name="Hertweck C."/>
            <person name="Linde J."/>
        </authorList>
    </citation>
    <scope>NUCLEOTIDE SEQUENCE [LARGE SCALE GENOMIC DNA]</scope>
</reference>
<dbReference type="InterPro" id="IPR036779">
    <property type="entry name" value="LysM_dom_sf"/>
</dbReference>
<evidence type="ECO:0000256" key="2">
    <source>
        <dbReference type="PROSITE-ProRule" id="PRU00175"/>
    </source>
</evidence>
<dbReference type="Gene3D" id="3.10.350.10">
    <property type="entry name" value="LysM domain"/>
    <property type="match status" value="1"/>
</dbReference>
<dbReference type="Pfam" id="PF01476">
    <property type="entry name" value="LysM"/>
    <property type="match status" value="1"/>
</dbReference>
<keyword evidence="2" id="KW-0479">Metal-binding</keyword>
<feature type="region of interest" description="Disordered" evidence="3">
    <location>
        <begin position="67"/>
        <end position="102"/>
    </location>
</feature>
<dbReference type="CDD" id="cd14273">
    <property type="entry name" value="UBA_TAP-C_like"/>
    <property type="match status" value="1"/>
</dbReference>
<sequence length="252" mass="28456">MLDTCCICSKALSVDSGVAAEKETGEDVQQLCCGRITCYHCINDNARFATYCPYCQISRVPGPLPQGLKLPPSYSQTRPPQDLAPPPYSVAETSHGTDVAKHSPSGVFNEKHVPEDTLHFLNHEHDTISSLSLRYGVPASALRQKNNIGSDHLLQGRKTILIPGEYYHNGKSLSPRPIDGEDEERRKSRIRRFMTTCKVHDYSEAVLYLEQADYDLQLAIEAYVADEQWERRHSRGQDHRSRGLFHSMRRST</sequence>
<dbReference type="HOGENOM" id="CLU_070842_0_0_1"/>
<dbReference type="InterPro" id="IPR045030">
    <property type="entry name" value="LYSM1-4"/>
</dbReference>
<dbReference type="InterPro" id="IPR001841">
    <property type="entry name" value="Znf_RING"/>
</dbReference>